<dbReference type="GO" id="GO:0005524">
    <property type="term" value="F:ATP binding"/>
    <property type="evidence" value="ECO:0007669"/>
    <property type="project" value="UniProtKB-UniRule"/>
</dbReference>
<dbReference type="EC" id="6.3.3.3" evidence="1"/>
<proteinExistence type="inferred from homology"/>
<keyword evidence="1" id="KW-0460">Magnesium</keyword>
<protein>
    <recommendedName>
        <fullName evidence="1">ATP-dependent dethiobiotin synthetase BioD</fullName>
        <ecNumber evidence="1">6.3.3.3</ecNumber>
    </recommendedName>
    <alternativeName>
        <fullName evidence="1">DTB synthetase</fullName>
        <shortName evidence="1">DTBS</shortName>
    </alternativeName>
    <alternativeName>
        <fullName evidence="1">Dethiobiotin synthase</fullName>
    </alternativeName>
</protein>
<dbReference type="GO" id="GO:0005829">
    <property type="term" value="C:cytosol"/>
    <property type="evidence" value="ECO:0007669"/>
    <property type="project" value="TreeGrafter"/>
</dbReference>
<evidence type="ECO:0000256" key="1">
    <source>
        <dbReference type="HAMAP-Rule" id="MF_00336"/>
    </source>
</evidence>
<comment type="function">
    <text evidence="1">Catalyzes a mechanistically unusual reaction, the ATP-dependent insertion of CO2 between the N7 and N8 nitrogen atoms of 7,8-diaminopelargonic acid (DAPA, also called 7,8-diammoniononanoate) to form a ureido ring.</text>
</comment>
<dbReference type="PANTHER" id="PTHR43210">
    <property type="entry name" value="DETHIOBIOTIN SYNTHETASE"/>
    <property type="match status" value="1"/>
</dbReference>
<feature type="active site" evidence="1">
    <location>
        <position position="34"/>
    </location>
</feature>
<keyword evidence="1" id="KW-0963">Cytoplasm</keyword>
<feature type="binding site" evidence="1">
    <location>
        <position position="43"/>
    </location>
    <ligand>
        <name>ATP</name>
        <dbReference type="ChEBI" id="CHEBI:30616"/>
    </ligand>
</feature>
<sequence>MIFITGTDTDIGKTHVSGIIASEVSKLKKTGYMKPVETGGRPDTNKIMKLLDMKDLDGKCIDIDIVNPINFKNPLSPNISAIVENSEYKMDFEKIKESYEYLKTIYEYIVVEGAGGACVPLKKGYYVADIAKMLNIPCVVVARPNLGTINHTVLTTEFLKNRGIEVLGIIINSTCDLKEVPYYEETFKTIEEYSGFKIIGIIEKDDVKLDMDKLLI</sequence>
<dbReference type="GO" id="GO:0004141">
    <property type="term" value="F:dethiobiotin synthase activity"/>
    <property type="evidence" value="ECO:0007669"/>
    <property type="project" value="UniProtKB-UniRule"/>
</dbReference>
<evidence type="ECO:0000313" key="3">
    <source>
        <dbReference type="Proteomes" id="UP000740329"/>
    </source>
</evidence>
<dbReference type="EMBL" id="JAGGMV010000001">
    <property type="protein sequence ID" value="MBP2200828.1"/>
    <property type="molecule type" value="Genomic_DNA"/>
</dbReference>
<dbReference type="SUPFAM" id="SSF52540">
    <property type="entry name" value="P-loop containing nucleoside triphosphate hydrolases"/>
    <property type="match status" value="1"/>
</dbReference>
<keyword evidence="1" id="KW-0067">ATP-binding</keyword>
<dbReference type="PANTHER" id="PTHR43210:SF5">
    <property type="entry name" value="DETHIOBIOTIN SYNTHETASE"/>
    <property type="match status" value="1"/>
</dbReference>
<keyword evidence="1 2" id="KW-0436">Ligase</keyword>
<accession>A0A8J7USR0</accession>
<feature type="binding site" evidence="1">
    <location>
        <position position="112"/>
    </location>
    <ligand>
        <name>Mg(2+)</name>
        <dbReference type="ChEBI" id="CHEBI:18420"/>
    </ligand>
</feature>
<feature type="binding site" evidence="1">
    <location>
        <begin position="10"/>
        <end position="15"/>
    </location>
    <ligand>
        <name>ATP</name>
        <dbReference type="ChEBI" id="CHEBI:30616"/>
    </ligand>
</feature>
<comment type="subunit">
    <text evidence="1">Homodimer.</text>
</comment>
<comment type="caution">
    <text evidence="1">Lacks conserved residue(s) required for the propagation of feature annotation.</text>
</comment>
<feature type="binding site" evidence="1">
    <location>
        <position position="38"/>
    </location>
    <ligand>
        <name>substrate</name>
    </ligand>
</feature>
<dbReference type="InterPro" id="IPR027417">
    <property type="entry name" value="P-loop_NTPase"/>
</dbReference>
<evidence type="ECO:0000313" key="2">
    <source>
        <dbReference type="EMBL" id="MBP2200828.1"/>
    </source>
</evidence>
<dbReference type="GO" id="GO:0000287">
    <property type="term" value="F:magnesium ion binding"/>
    <property type="evidence" value="ECO:0007669"/>
    <property type="project" value="UniProtKB-UniRule"/>
</dbReference>
<keyword evidence="1" id="KW-0479">Metal-binding</keyword>
<name>A0A8J7USR0_METVO</name>
<dbReference type="Gene3D" id="3.40.50.300">
    <property type="entry name" value="P-loop containing nucleotide triphosphate hydrolases"/>
    <property type="match status" value="1"/>
</dbReference>
<dbReference type="AlphaFoldDB" id="A0A8J7USR0"/>
<dbReference type="InterPro" id="IPR004472">
    <property type="entry name" value="DTB_synth_BioD"/>
</dbReference>
<comment type="similarity">
    <text evidence="1">Belongs to the dethiobiotin synthetase family.</text>
</comment>
<dbReference type="GO" id="GO:0009102">
    <property type="term" value="P:biotin biosynthetic process"/>
    <property type="evidence" value="ECO:0007669"/>
    <property type="project" value="UniProtKB-UniRule"/>
</dbReference>
<comment type="catalytic activity">
    <reaction evidence="1">
        <text>(7R,8S)-7,8-diammoniononanoate + CO2 + ATP = (4R,5S)-dethiobiotin + ADP + phosphate + 3 H(+)</text>
        <dbReference type="Rhea" id="RHEA:15805"/>
        <dbReference type="ChEBI" id="CHEBI:15378"/>
        <dbReference type="ChEBI" id="CHEBI:16526"/>
        <dbReference type="ChEBI" id="CHEBI:30616"/>
        <dbReference type="ChEBI" id="CHEBI:43474"/>
        <dbReference type="ChEBI" id="CHEBI:149469"/>
        <dbReference type="ChEBI" id="CHEBI:149473"/>
        <dbReference type="ChEBI" id="CHEBI:456216"/>
        <dbReference type="EC" id="6.3.3.3"/>
    </reaction>
</comment>
<dbReference type="UniPathway" id="UPA00078">
    <property type="reaction ID" value="UER00161"/>
</dbReference>
<dbReference type="HAMAP" id="MF_00336">
    <property type="entry name" value="BioD"/>
    <property type="match status" value="1"/>
</dbReference>
<feature type="binding site" evidence="1">
    <location>
        <begin position="112"/>
        <end position="115"/>
    </location>
    <ligand>
        <name>ATP</name>
        <dbReference type="ChEBI" id="CHEBI:30616"/>
    </ligand>
</feature>
<keyword evidence="1" id="KW-0093">Biotin biosynthesis</keyword>
<feature type="binding site" evidence="1">
    <location>
        <begin position="172"/>
        <end position="173"/>
    </location>
    <ligand>
        <name>ATP</name>
        <dbReference type="ChEBI" id="CHEBI:30616"/>
    </ligand>
</feature>
<dbReference type="CDD" id="cd03109">
    <property type="entry name" value="DTBS"/>
    <property type="match status" value="1"/>
</dbReference>
<dbReference type="Pfam" id="PF13500">
    <property type="entry name" value="AAA_26"/>
    <property type="match status" value="1"/>
</dbReference>
<dbReference type="OrthoDB" id="50320at2157"/>
<comment type="pathway">
    <text evidence="1">Cofactor biosynthesis; biotin biosynthesis; biotin from 7,8-diaminononanoate: step 1/2.</text>
</comment>
<dbReference type="NCBIfam" id="TIGR00347">
    <property type="entry name" value="bioD"/>
    <property type="match status" value="1"/>
</dbReference>
<dbReference type="Proteomes" id="UP000740329">
    <property type="component" value="Unassembled WGS sequence"/>
</dbReference>
<keyword evidence="1" id="KW-0547">Nucleotide-binding</keyword>
<feature type="binding site" evidence="1">
    <location>
        <position position="43"/>
    </location>
    <ligand>
        <name>Mg(2+)</name>
        <dbReference type="ChEBI" id="CHEBI:18420"/>
    </ligand>
</feature>
<comment type="caution">
    <text evidence="2">The sequence shown here is derived from an EMBL/GenBank/DDBJ whole genome shotgun (WGS) entry which is preliminary data.</text>
</comment>
<gene>
    <name evidence="1" type="primary">bioD</name>
    <name evidence="2" type="ORF">J3E07_000226</name>
</gene>
<comment type="cofactor">
    <cofactor evidence="1">
        <name>Mg(2+)</name>
        <dbReference type="ChEBI" id="CHEBI:18420"/>
    </cofactor>
</comment>
<reference evidence="2" key="1">
    <citation type="submission" date="2021-03" db="EMBL/GenBank/DDBJ databases">
        <title>Genomic Encyclopedia of Type Strains, Phase IV (KMG-V): Genome sequencing to study the core and pangenomes of soil and plant-associated prokaryotes.</title>
        <authorList>
            <person name="Whitman W."/>
        </authorList>
    </citation>
    <scope>NUCLEOTIDE SEQUENCE</scope>
    <source>
        <strain evidence="2">C4</strain>
    </source>
</reference>
<feature type="binding site" evidence="1">
    <location>
        <position position="14"/>
    </location>
    <ligand>
        <name>Mg(2+)</name>
        <dbReference type="ChEBI" id="CHEBI:18420"/>
    </ligand>
</feature>
<organism evidence="2 3">
    <name type="scientific">Methanococcus voltae</name>
    <dbReference type="NCBI Taxonomy" id="2188"/>
    <lineage>
        <taxon>Archaea</taxon>
        <taxon>Methanobacteriati</taxon>
        <taxon>Methanobacteriota</taxon>
        <taxon>Methanomada group</taxon>
        <taxon>Methanococci</taxon>
        <taxon>Methanococcales</taxon>
        <taxon>Methanococcaceae</taxon>
        <taxon>Methanococcus</taxon>
    </lineage>
</organism>
<comment type="subcellular location">
    <subcellularLocation>
        <location evidence="1">Cytoplasm</location>
    </subcellularLocation>
</comment>
<dbReference type="PIRSF" id="PIRSF006755">
    <property type="entry name" value="DTB_synth"/>
    <property type="match status" value="1"/>
</dbReference>
<dbReference type="RefSeq" id="WP_209590200.1">
    <property type="nucleotide sequence ID" value="NZ_JAGGMU010000001.1"/>
</dbReference>